<sequence length="399" mass="43987">MSAIKQRASFIDLVNEGEPFRLLFPAGLILGVLGIALWPAWSSGLLEAYPGLSHSRIMIQGHMTAFVLGFLGTAMPRMLEVRGFRFSHTVSAATGLALLSTMHLVHRHITGDIIHFLLLGSFVMLLMTRFRDRRDLPPPAFVLVFLGLLCALIGTLLQIGIQTIPDALPGLAFPLSRLLLNQGFLLLPVMGVGAFFIPRFFGMSHRQNFPESRSFTLPWLRRAAFAGSCGLLVIASFVFESMGWIRTGWFLRGSILVLFLVVESPAIRSNGSTGTLAKAVRIVLVSLPVGYFLMVLSPLHQTGLAHVIFITGFNLLTFSVATWVMLGHGGQSHLFKSSFWSFRVLAAALVLAMLIRVSADWIPGMPYTQYTLAALVWLGGVLIWTRRFLPLLWTPDTTP</sequence>
<evidence type="ECO:0000256" key="1">
    <source>
        <dbReference type="SAM" id="Phobius"/>
    </source>
</evidence>
<keyword evidence="3" id="KW-1185">Reference proteome</keyword>
<evidence type="ECO:0000313" key="2">
    <source>
        <dbReference type="EMBL" id="NDV61100.1"/>
    </source>
</evidence>
<feature type="transmembrane region" description="Helical" evidence="1">
    <location>
        <begin position="249"/>
        <end position="267"/>
    </location>
</feature>
<feature type="transmembrane region" description="Helical" evidence="1">
    <location>
        <begin position="338"/>
        <end position="355"/>
    </location>
</feature>
<dbReference type="AlphaFoldDB" id="A0A6B2M013"/>
<feature type="transmembrane region" description="Helical" evidence="1">
    <location>
        <begin position="57"/>
        <end position="74"/>
    </location>
</feature>
<dbReference type="Proteomes" id="UP000478417">
    <property type="component" value="Unassembled WGS sequence"/>
</dbReference>
<feature type="transmembrane region" description="Helical" evidence="1">
    <location>
        <begin position="20"/>
        <end position="41"/>
    </location>
</feature>
<comment type="caution">
    <text evidence="2">The sequence shown here is derived from an EMBL/GenBank/DDBJ whole genome shotgun (WGS) entry which is preliminary data.</text>
</comment>
<protein>
    <submittedName>
        <fullName evidence="2">NnrS family protein</fullName>
    </submittedName>
</protein>
<keyword evidence="1" id="KW-0472">Membrane</keyword>
<dbReference type="EMBL" id="JAAGNX010000001">
    <property type="protein sequence ID" value="NDV61100.1"/>
    <property type="molecule type" value="Genomic_DNA"/>
</dbReference>
<feature type="transmembrane region" description="Helical" evidence="1">
    <location>
        <begin position="367"/>
        <end position="385"/>
    </location>
</feature>
<accession>A0A6B2M013</accession>
<dbReference type="RefSeq" id="WP_163961727.1">
    <property type="nucleotide sequence ID" value="NZ_JAAGNX010000001.1"/>
</dbReference>
<organism evidence="2 3">
    <name type="scientific">Oceanipulchritudo coccoides</name>
    <dbReference type="NCBI Taxonomy" id="2706888"/>
    <lineage>
        <taxon>Bacteria</taxon>
        <taxon>Pseudomonadati</taxon>
        <taxon>Verrucomicrobiota</taxon>
        <taxon>Opitutia</taxon>
        <taxon>Puniceicoccales</taxon>
        <taxon>Oceanipulchritudinaceae</taxon>
        <taxon>Oceanipulchritudo</taxon>
    </lineage>
</organism>
<reference evidence="2 3" key="1">
    <citation type="submission" date="2020-02" db="EMBL/GenBank/DDBJ databases">
        <title>Albibacoteraceae fam. nov., the first described family within the subdivision 4 Verrucomicrobia.</title>
        <authorList>
            <person name="Xi F."/>
        </authorList>
    </citation>
    <scope>NUCLEOTIDE SEQUENCE [LARGE SCALE GENOMIC DNA]</scope>
    <source>
        <strain evidence="2 3">CK1056</strain>
    </source>
</reference>
<name>A0A6B2M013_9BACT</name>
<feature type="transmembrane region" description="Helical" evidence="1">
    <location>
        <begin position="184"/>
        <end position="202"/>
    </location>
</feature>
<feature type="transmembrane region" description="Helical" evidence="1">
    <location>
        <begin position="223"/>
        <end position="243"/>
    </location>
</feature>
<feature type="transmembrane region" description="Helical" evidence="1">
    <location>
        <begin position="279"/>
        <end position="297"/>
    </location>
</feature>
<feature type="transmembrane region" description="Helical" evidence="1">
    <location>
        <begin position="140"/>
        <end position="164"/>
    </location>
</feature>
<evidence type="ECO:0000313" key="3">
    <source>
        <dbReference type="Proteomes" id="UP000478417"/>
    </source>
</evidence>
<feature type="transmembrane region" description="Helical" evidence="1">
    <location>
        <begin position="86"/>
        <end position="105"/>
    </location>
</feature>
<dbReference type="InterPro" id="IPR010266">
    <property type="entry name" value="NnrS"/>
</dbReference>
<feature type="transmembrane region" description="Helical" evidence="1">
    <location>
        <begin position="111"/>
        <end position="128"/>
    </location>
</feature>
<proteinExistence type="predicted"/>
<feature type="transmembrane region" description="Helical" evidence="1">
    <location>
        <begin position="303"/>
        <end position="326"/>
    </location>
</feature>
<gene>
    <name evidence="2" type="ORF">G0Q06_01410</name>
</gene>
<keyword evidence="1" id="KW-0812">Transmembrane</keyword>
<keyword evidence="1" id="KW-1133">Transmembrane helix</keyword>
<dbReference type="Pfam" id="PF05940">
    <property type="entry name" value="NnrS"/>
    <property type="match status" value="1"/>
</dbReference>